<evidence type="ECO:0000259" key="1">
    <source>
        <dbReference type="Pfam" id="PF00535"/>
    </source>
</evidence>
<dbReference type="Gene3D" id="3.90.550.10">
    <property type="entry name" value="Spore Coat Polysaccharide Biosynthesis Protein SpsA, Chain A"/>
    <property type="match status" value="2"/>
</dbReference>
<organism evidence="2 3">
    <name type="scientific">Paenibacillus ferrarius</name>
    <dbReference type="NCBI Taxonomy" id="1469647"/>
    <lineage>
        <taxon>Bacteria</taxon>
        <taxon>Bacillati</taxon>
        <taxon>Bacillota</taxon>
        <taxon>Bacilli</taxon>
        <taxon>Bacillales</taxon>
        <taxon>Paenibacillaceae</taxon>
        <taxon>Paenibacillus</taxon>
    </lineage>
</organism>
<evidence type="ECO:0000313" key="2">
    <source>
        <dbReference type="EMBL" id="OPH57491.1"/>
    </source>
</evidence>
<dbReference type="Proteomes" id="UP000190626">
    <property type="component" value="Unassembled WGS sequence"/>
</dbReference>
<reference evidence="3" key="1">
    <citation type="submission" date="2016-07" db="EMBL/GenBank/DDBJ databases">
        <authorList>
            <person name="Florea S."/>
            <person name="Webb J.S."/>
            <person name="Jaromczyk J."/>
            <person name="Schardl C.L."/>
        </authorList>
    </citation>
    <scope>NUCLEOTIDE SEQUENCE [LARGE SCALE GENOMIC DNA]</scope>
    <source>
        <strain evidence="3">CY1</strain>
    </source>
</reference>
<dbReference type="SUPFAM" id="SSF48452">
    <property type="entry name" value="TPR-like"/>
    <property type="match status" value="1"/>
</dbReference>
<keyword evidence="3" id="KW-1185">Reference proteome</keyword>
<proteinExistence type="predicted"/>
<dbReference type="AlphaFoldDB" id="A0A1V4HJN4"/>
<dbReference type="Pfam" id="PF00535">
    <property type="entry name" value="Glycos_transf_2"/>
    <property type="match status" value="1"/>
</dbReference>
<dbReference type="SUPFAM" id="SSF53448">
    <property type="entry name" value="Nucleotide-diphospho-sugar transferases"/>
    <property type="match status" value="2"/>
</dbReference>
<dbReference type="InterPro" id="IPR029044">
    <property type="entry name" value="Nucleotide-diphossugar_trans"/>
</dbReference>
<sequence length="634" mass="74088">MRKKKRVLISSPIRQSPDILKPFLTSLTELEQETVEVSYFFIDDNEDKASSLLLQQFQAERGRTEIQVEAAELKHYQKDEYTHYWQEETIWKVARMKDAMIVYAIERNFDYLFLLDSDLILHPQTLEQLVLAKKDIVSNIFWTKWQPDTIEMPQVWVCDQYTLYHKERKETLTDEEAAARTWQFFKQLRIPGVHEVGGLGACTLISRKALKDGVRFAEIPNLSFWGEDRHFCIRARAMGFSLFVDTHYPAYHIYRKSELTGVEAFKKTNKPVAITERKITISLCMIVKNEENALPICLHSVRGIADEIIIVDTGSSDRTKELAAKYTDQIYDFAWVEDFAAARNFAFSKATKQYILWLDADDVLTEKDRGLFLALIGSMETKVDRVTMAYHLSFDENNQVTHSLRRNRLVRRACQFEWIGAVHEYLNASGSVYHSEVAITHQKDKVHTDRNLQIYRKRRERGEPFSTRDHYYFANECREHGFFDEAIPLYELFLADPAGWQEDQIAASLHLAECYSHKGLRDEQLTALFRTLEYDLPRADTCCRIGSIFLEELDYHQAIYWYESAAQCSKPAEMMGVVNHSFWTWLPHVQLCLCYDRIGDLIKAKFHNDIAFSYHPTHPSILHNKRYLEQTGVV</sequence>
<keyword evidence="2" id="KW-0808">Transferase</keyword>
<dbReference type="InterPro" id="IPR011990">
    <property type="entry name" value="TPR-like_helical_dom_sf"/>
</dbReference>
<feature type="domain" description="Glycosyltransferase 2-like" evidence="1">
    <location>
        <begin position="282"/>
        <end position="412"/>
    </location>
</feature>
<protein>
    <submittedName>
        <fullName evidence="2">Glycosyltransferase</fullName>
    </submittedName>
</protein>
<dbReference type="GO" id="GO:0016740">
    <property type="term" value="F:transferase activity"/>
    <property type="evidence" value="ECO:0007669"/>
    <property type="project" value="UniProtKB-KW"/>
</dbReference>
<dbReference type="STRING" id="1469647.BC351_02895"/>
<gene>
    <name evidence="2" type="ORF">BC351_02895</name>
</gene>
<name>A0A1V4HJN4_9BACL</name>
<dbReference type="PANTHER" id="PTHR43630">
    <property type="entry name" value="POLY-BETA-1,6-N-ACETYL-D-GLUCOSAMINE SYNTHASE"/>
    <property type="match status" value="1"/>
</dbReference>
<evidence type="ECO:0000313" key="3">
    <source>
        <dbReference type="Proteomes" id="UP000190626"/>
    </source>
</evidence>
<dbReference type="EMBL" id="MBTG01000012">
    <property type="protein sequence ID" value="OPH57491.1"/>
    <property type="molecule type" value="Genomic_DNA"/>
</dbReference>
<dbReference type="PANTHER" id="PTHR43630:SF2">
    <property type="entry name" value="GLYCOSYLTRANSFERASE"/>
    <property type="match status" value="1"/>
</dbReference>
<comment type="caution">
    <text evidence="2">The sequence shown here is derived from an EMBL/GenBank/DDBJ whole genome shotgun (WGS) entry which is preliminary data.</text>
</comment>
<accession>A0A1V4HJN4</accession>
<dbReference type="InterPro" id="IPR001173">
    <property type="entry name" value="Glyco_trans_2-like"/>
</dbReference>
<dbReference type="CDD" id="cd02511">
    <property type="entry name" value="Beta4Glucosyltransferase"/>
    <property type="match status" value="1"/>
</dbReference>
<dbReference type="Gene3D" id="1.25.40.10">
    <property type="entry name" value="Tetratricopeptide repeat domain"/>
    <property type="match status" value="1"/>
</dbReference>
<dbReference type="RefSeq" id="WP_144028382.1">
    <property type="nucleotide sequence ID" value="NZ_MBTG01000012.1"/>
</dbReference>